<gene>
    <name evidence="1" type="ORF">I7I52_07598</name>
</gene>
<organism evidence="1 2">
    <name type="scientific">Ajellomyces capsulatus</name>
    <name type="common">Darling's disease fungus</name>
    <name type="synonym">Histoplasma capsulatum</name>
    <dbReference type="NCBI Taxonomy" id="5037"/>
    <lineage>
        <taxon>Eukaryota</taxon>
        <taxon>Fungi</taxon>
        <taxon>Dikarya</taxon>
        <taxon>Ascomycota</taxon>
        <taxon>Pezizomycotina</taxon>
        <taxon>Eurotiomycetes</taxon>
        <taxon>Eurotiomycetidae</taxon>
        <taxon>Onygenales</taxon>
        <taxon>Ajellomycetaceae</taxon>
        <taxon>Histoplasma</taxon>
    </lineage>
</organism>
<dbReference type="Pfam" id="PF05721">
    <property type="entry name" value="PhyH"/>
    <property type="match status" value="1"/>
</dbReference>
<dbReference type="AlphaFoldDB" id="A0A8H7YIF5"/>
<dbReference type="PANTHER" id="PTHR40470">
    <property type="entry name" value="PHYTANOYL-COA DIOXYGENASE FAMILY PROTEIN (AFU_ORTHOLOGUE AFUA_2G15850)"/>
    <property type="match status" value="1"/>
</dbReference>
<dbReference type="SUPFAM" id="SSF51197">
    <property type="entry name" value="Clavaminate synthase-like"/>
    <property type="match status" value="1"/>
</dbReference>
<dbReference type="OrthoDB" id="2106152at2759"/>
<protein>
    <submittedName>
        <fullName evidence="1">Phytanoyl-CoA dioxygenase</fullName>
    </submittedName>
</protein>
<keyword evidence="1" id="KW-0560">Oxidoreductase</keyword>
<dbReference type="InterPro" id="IPR008775">
    <property type="entry name" value="Phytyl_CoA_dOase-like"/>
</dbReference>
<sequence length="339" mass="37589">MASPQDPTPYLTALQRDGFVVIPNFLPPSQLQALRTAASHACDLGRTGKWPHIRTVPKQFPPWPSTPPPAEEGGIWGVQHLMHPEMPGRDEFAKLYFSPRVLEVVEELVGVKKSETREQEPLTMELLNLLVAPTYVPFALRWHRDDIPTPPTLSAEDELAALKLKSPPDRPQSHAQYNIPLYDDASLIVVPGSHRRARTQAEREADPYEDNLPGQMVVKLRAGDAVFYDSNIWHRGVYGAMDPEAKGEDGMPKGLRLTVHGSVGLAVDNSDAAGGETDKAPKTNVRAMTVLQHGVGFWVNREDADFNGLEREVKERAERMRKRLIEMGSGEGLGYALEG</sequence>
<dbReference type="Gene3D" id="2.60.120.620">
    <property type="entry name" value="q2cbj1_9rhob like domain"/>
    <property type="match status" value="1"/>
</dbReference>
<evidence type="ECO:0000313" key="2">
    <source>
        <dbReference type="Proteomes" id="UP000670092"/>
    </source>
</evidence>
<dbReference type="Proteomes" id="UP000670092">
    <property type="component" value="Unassembled WGS sequence"/>
</dbReference>
<dbReference type="PANTHER" id="PTHR40470:SF1">
    <property type="entry name" value="PHYTANOYL-COA DIOXYGENASE FAMILY PROTEIN (AFU_ORTHOLOGUE AFUA_2G15850)"/>
    <property type="match status" value="1"/>
</dbReference>
<evidence type="ECO:0000313" key="1">
    <source>
        <dbReference type="EMBL" id="KAG5290543.1"/>
    </source>
</evidence>
<proteinExistence type="predicted"/>
<name>A0A8H7YIF5_AJECA</name>
<reference evidence="1 2" key="1">
    <citation type="submission" date="2021-01" db="EMBL/GenBank/DDBJ databases">
        <title>Chromosome-level genome assembly of a human fungal pathogen reveals clustering of transcriptionally co-regulated genes.</title>
        <authorList>
            <person name="Voorhies M."/>
            <person name="Cohen S."/>
            <person name="Shea T.P."/>
            <person name="Petrus S."/>
            <person name="Munoz J.F."/>
            <person name="Poplawski S."/>
            <person name="Goldman W.E."/>
            <person name="Michael T."/>
            <person name="Cuomo C.A."/>
            <person name="Sil A."/>
            <person name="Beyhan S."/>
        </authorList>
    </citation>
    <scope>NUCLEOTIDE SEQUENCE [LARGE SCALE GENOMIC DNA]</scope>
    <source>
        <strain evidence="1 2">G184AR</strain>
    </source>
</reference>
<keyword evidence="1" id="KW-0223">Dioxygenase</keyword>
<dbReference type="GO" id="GO:0051213">
    <property type="term" value="F:dioxygenase activity"/>
    <property type="evidence" value="ECO:0007669"/>
    <property type="project" value="UniProtKB-KW"/>
</dbReference>
<dbReference type="EMBL" id="JAEVHI010000005">
    <property type="protein sequence ID" value="KAG5290543.1"/>
    <property type="molecule type" value="Genomic_DNA"/>
</dbReference>
<dbReference type="VEuPathDB" id="FungiDB:I7I52_07598"/>
<accession>A0A8H7YIF5</accession>
<comment type="caution">
    <text evidence="1">The sequence shown here is derived from an EMBL/GenBank/DDBJ whole genome shotgun (WGS) entry which is preliminary data.</text>
</comment>